<evidence type="ECO:0000256" key="2">
    <source>
        <dbReference type="ARBA" id="ARBA00023235"/>
    </source>
</evidence>
<dbReference type="Pfam" id="PF05025">
    <property type="entry name" value="RbsD_FucU"/>
    <property type="match status" value="1"/>
</dbReference>
<dbReference type="InterPro" id="IPR007721">
    <property type="entry name" value="RbsD_FucU"/>
</dbReference>
<comment type="caution">
    <text evidence="4">The sequence shown here is derived from an EMBL/GenBank/DDBJ whole genome shotgun (WGS) entry which is preliminary data.</text>
</comment>
<dbReference type="InterPro" id="IPR050443">
    <property type="entry name" value="RbsD/FucU_mutarotase"/>
</dbReference>
<comment type="catalytic activity">
    <reaction evidence="1">
        <text>beta-D-ribopyranose = beta-D-ribofuranose</text>
        <dbReference type="Rhea" id="RHEA:25432"/>
        <dbReference type="ChEBI" id="CHEBI:27476"/>
        <dbReference type="ChEBI" id="CHEBI:47002"/>
        <dbReference type="EC" id="5.4.99.62"/>
    </reaction>
</comment>
<sequence>MLKNIPKILSPDLVYTLMSMGHGDEIVLADANFPSVANNDNVIRADGHNIPELLDAILTLMPLDRYNNWQVALMEPVPGDVAPDVWNTYKDVISSHEGEYETSLIERFEFYRHTTKTFAVVATGETAAYGNIILKKGVI</sequence>
<dbReference type="PANTHER" id="PTHR31690">
    <property type="entry name" value="FUCOSE MUTAROTASE"/>
    <property type="match status" value="1"/>
</dbReference>
<evidence type="ECO:0000313" key="5">
    <source>
        <dbReference type="Proteomes" id="UP001281731"/>
    </source>
</evidence>
<dbReference type="EMBL" id="JAWNGC010000003">
    <property type="protein sequence ID" value="MDY5154773.1"/>
    <property type="molecule type" value="Genomic_DNA"/>
</dbReference>
<dbReference type="AlphaFoldDB" id="A0AAW9HLK2"/>
<reference evidence="4" key="1">
    <citation type="submission" date="2023-10" db="EMBL/GenBank/DDBJ databases">
        <title>Whole Genome based description of the genera Actinobaculum and Actinotignum reveals a complex phylogenetic relationship within the species included in the genus Actinotignum.</title>
        <authorList>
            <person name="Jensen C.S."/>
            <person name="Dargis R."/>
            <person name="Kemp M."/>
            <person name="Christensen J.J."/>
        </authorList>
    </citation>
    <scope>NUCLEOTIDE SEQUENCE</scope>
    <source>
        <strain evidence="4">SLA_B511</strain>
    </source>
</reference>
<evidence type="ECO:0000256" key="1">
    <source>
        <dbReference type="ARBA" id="ARBA00000223"/>
    </source>
</evidence>
<dbReference type="PANTHER" id="PTHR31690:SF4">
    <property type="entry name" value="FUCOSE MUTAROTASE"/>
    <property type="match status" value="1"/>
</dbReference>
<gene>
    <name evidence="4" type="ORF">R6G80_03415</name>
</gene>
<dbReference type="GO" id="GO:0036373">
    <property type="term" value="F:L-fucose mutarotase activity"/>
    <property type="evidence" value="ECO:0007669"/>
    <property type="project" value="UniProtKB-EC"/>
</dbReference>
<name>A0AAW9HLK2_9ACTO</name>
<evidence type="ECO:0000313" key="4">
    <source>
        <dbReference type="EMBL" id="MDY5154773.1"/>
    </source>
</evidence>
<dbReference type="GO" id="GO:0062193">
    <property type="term" value="F:D-ribose pyranase activity"/>
    <property type="evidence" value="ECO:0007669"/>
    <property type="project" value="UniProtKB-EC"/>
</dbReference>
<organism evidence="4 5">
    <name type="scientific">Actinotignum urinale</name>
    <dbReference type="NCBI Taxonomy" id="190146"/>
    <lineage>
        <taxon>Bacteria</taxon>
        <taxon>Bacillati</taxon>
        <taxon>Actinomycetota</taxon>
        <taxon>Actinomycetes</taxon>
        <taxon>Actinomycetales</taxon>
        <taxon>Actinomycetaceae</taxon>
        <taxon>Actinotignum</taxon>
    </lineage>
</organism>
<proteinExistence type="predicted"/>
<dbReference type="GO" id="GO:0042806">
    <property type="term" value="F:fucose binding"/>
    <property type="evidence" value="ECO:0007669"/>
    <property type="project" value="TreeGrafter"/>
</dbReference>
<evidence type="ECO:0000256" key="3">
    <source>
        <dbReference type="ARBA" id="ARBA00036324"/>
    </source>
</evidence>
<dbReference type="SUPFAM" id="SSF102546">
    <property type="entry name" value="RbsD-like"/>
    <property type="match status" value="1"/>
</dbReference>
<protein>
    <submittedName>
        <fullName evidence="4">RbsD/FucU domain-containing protein</fullName>
    </submittedName>
</protein>
<dbReference type="GO" id="GO:0006004">
    <property type="term" value="P:fucose metabolic process"/>
    <property type="evidence" value="ECO:0007669"/>
    <property type="project" value="TreeGrafter"/>
</dbReference>
<dbReference type="RefSeq" id="WP_320756421.1">
    <property type="nucleotide sequence ID" value="NZ_JAWNFQ010000004.1"/>
</dbReference>
<dbReference type="InterPro" id="IPR023750">
    <property type="entry name" value="RbsD-like_sf"/>
</dbReference>
<dbReference type="Proteomes" id="UP001281731">
    <property type="component" value="Unassembled WGS sequence"/>
</dbReference>
<comment type="catalytic activity">
    <reaction evidence="3">
        <text>alpha-L-fucose = beta-L-fucose</text>
        <dbReference type="Rhea" id="RHEA:25580"/>
        <dbReference type="ChEBI" id="CHEBI:42548"/>
        <dbReference type="ChEBI" id="CHEBI:42589"/>
        <dbReference type="EC" id="5.1.3.29"/>
    </reaction>
</comment>
<keyword evidence="2" id="KW-0413">Isomerase</keyword>
<dbReference type="Gene3D" id="3.40.1650.10">
    <property type="entry name" value="RbsD-like domain"/>
    <property type="match status" value="1"/>
</dbReference>
<accession>A0AAW9HLK2</accession>